<dbReference type="Pfam" id="PF10722">
    <property type="entry name" value="YbjN"/>
    <property type="match status" value="1"/>
</dbReference>
<protein>
    <submittedName>
        <fullName evidence="1">YbjN domain-containing protein</fullName>
    </submittedName>
</protein>
<proteinExistence type="predicted"/>
<feature type="non-terminal residue" evidence="1">
    <location>
        <position position="1"/>
    </location>
</feature>
<gene>
    <name evidence="1" type="ORF">E1091_17630</name>
</gene>
<organism evidence="1 2">
    <name type="scientific">Micromonospora fluostatini</name>
    <dbReference type="NCBI Taxonomy" id="1629071"/>
    <lineage>
        <taxon>Bacteria</taxon>
        <taxon>Bacillati</taxon>
        <taxon>Actinomycetota</taxon>
        <taxon>Actinomycetes</taxon>
        <taxon>Micromonosporales</taxon>
        <taxon>Micromonosporaceae</taxon>
        <taxon>Micromonospora</taxon>
    </lineage>
</organism>
<dbReference type="EMBL" id="SMKE01000851">
    <property type="protein sequence ID" value="TDB84258.1"/>
    <property type="molecule type" value="Genomic_DNA"/>
</dbReference>
<name>A0ABY2DCT6_9ACTN</name>
<keyword evidence="2" id="KW-1185">Reference proteome</keyword>
<evidence type="ECO:0000313" key="2">
    <source>
        <dbReference type="Proteomes" id="UP000295626"/>
    </source>
</evidence>
<dbReference type="Proteomes" id="UP000295626">
    <property type="component" value="Unassembled WGS sequence"/>
</dbReference>
<sequence>NWITAGPQRPSTVPVPLSLSLITGVLDGRGDGYAVDATGTVLGRWGPAVIQFSRVGDRGDVLQARVAAERRLPAERRAEAYAFCNAWNHDRLLPRAYVHDLGNGELVLAGDVTTDLGYGVAPVQVAVLVDAAVATGVAYADAVATLP</sequence>
<evidence type="ECO:0000313" key="1">
    <source>
        <dbReference type="EMBL" id="TDB84258.1"/>
    </source>
</evidence>
<dbReference type="InterPro" id="IPR019660">
    <property type="entry name" value="Put_sensory_transdc_reg_YbjN"/>
</dbReference>
<accession>A0ABY2DCT6</accession>
<comment type="caution">
    <text evidence="1">The sequence shown here is derived from an EMBL/GenBank/DDBJ whole genome shotgun (WGS) entry which is preliminary data.</text>
</comment>
<reference evidence="1 2" key="1">
    <citation type="submission" date="2019-02" db="EMBL/GenBank/DDBJ databases">
        <title>Draft genome sequences of novel Actinobacteria.</title>
        <authorList>
            <person name="Sahin N."/>
            <person name="Ay H."/>
            <person name="Saygin H."/>
        </authorList>
    </citation>
    <scope>NUCLEOTIDE SEQUENCE [LARGE SCALE GENOMIC DNA]</scope>
    <source>
        <strain evidence="1 2">JCM 30529</strain>
    </source>
</reference>